<dbReference type="Proteomes" id="UP000615446">
    <property type="component" value="Unassembled WGS sequence"/>
</dbReference>
<dbReference type="EMBL" id="BLAL01000184">
    <property type="protein sequence ID" value="GES89295.1"/>
    <property type="molecule type" value="Genomic_DNA"/>
</dbReference>
<evidence type="ECO:0000313" key="2">
    <source>
        <dbReference type="EMBL" id="GES89295.1"/>
    </source>
</evidence>
<protein>
    <submittedName>
        <fullName evidence="2">Uncharacterized protein</fullName>
    </submittedName>
</protein>
<feature type="compositionally biased region" description="Polar residues" evidence="1">
    <location>
        <begin position="40"/>
        <end position="52"/>
    </location>
</feature>
<dbReference type="AlphaFoldDB" id="A0A8H3LP55"/>
<accession>A0A8H3LP55</accession>
<organism evidence="2 3">
    <name type="scientific">Rhizophagus clarus</name>
    <dbReference type="NCBI Taxonomy" id="94130"/>
    <lineage>
        <taxon>Eukaryota</taxon>
        <taxon>Fungi</taxon>
        <taxon>Fungi incertae sedis</taxon>
        <taxon>Mucoromycota</taxon>
        <taxon>Glomeromycotina</taxon>
        <taxon>Glomeromycetes</taxon>
        <taxon>Glomerales</taxon>
        <taxon>Glomeraceae</taxon>
        <taxon>Rhizophagus</taxon>
    </lineage>
</organism>
<sequence>MSQNNDHETPMIEVLIPAYDKKQENGEYQNCLKPDETQDAALQSTSTDSSSQHNKDSLKRIKLLKEKVPSYINVKNKPLKENQDKYNLYGHDILNVTFNISNDTISITDLKGTLILHNRANTCEIDSIAYYNYINSSEGDGNFVYDARYSKKITIKKIDARAINLAKDLNILLKYFKHLPQNPHMCNKVVFSKKENYHKALIDHLKITHRKKTKFQFFKDAQNNVAIKLAENIFQSVNGEMNKQINKKISRRKELRFHVELYKAYIRLQTFCSLNLSRSQGENMRTQAKTLVT</sequence>
<evidence type="ECO:0000256" key="1">
    <source>
        <dbReference type="SAM" id="MobiDB-lite"/>
    </source>
</evidence>
<reference evidence="2" key="1">
    <citation type="submission" date="2019-10" db="EMBL/GenBank/DDBJ databases">
        <title>Conservation and host-specific expression of non-tandemly repeated heterogenous ribosome RNA gene in arbuscular mycorrhizal fungi.</title>
        <authorList>
            <person name="Maeda T."/>
            <person name="Kobayashi Y."/>
            <person name="Nakagawa T."/>
            <person name="Ezawa T."/>
            <person name="Yamaguchi K."/>
            <person name="Bino T."/>
            <person name="Nishimoto Y."/>
            <person name="Shigenobu S."/>
            <person name="Kawaguchi M."/>
        </authorList>
    </citation>
    <scope>NUCLEOTIDE SEQUENCE</scope>
    <source>
        <strain evidence="2">HR1</strain>
    </source>
</reference>
<proteinExistence type="predicted"/>
<feature type="compositionally biased region" description="Basic and acidic residues" evidence="1">
    <location>
        <begin position="1"/>
        <end position="10"/>
    </location>
</feature>
<dbReference type="OrthoDB" id="2373818at2759"/>
<name>A0A8H3LP55_9GLOM</name>
<feature type="region of interest" description="Disordered" evidence="1">
    <location>
        <begin position="1"/>
        <end position="56"/>
    </location>
</feature>
<comment type="caution">
    <text evidence="2">The sequence shown here is derived from an EMBL/GenBank/DDBJ whole genome shotgun (WGS) entry which is preliminary data.</text>
</comment>
<evidence type="ECO:0000313" key="3">
    <source>
        <dbReference type="Proteomes" id="UP000615446"/>
    </source>
</evidence>
<gene>
    <name evidence="2" type="ORF">RCL2_001619800</name>
</gene>